<dbReference type="PATRIC" id="fig|1359193.3.peg.1063"/>
<evidence type="ECO:0000256" key="1">
    <source>
        <dbReference type="SAM" id="Coils"/>
    </source>
</evidence>
<proteinExistence type="predicted"/>
<dbReference type="GO" id="GO:0000428">
    <property type="term" value="C:DNA-directed RNA polymerase complex"/>
    <property type="evidence" value="ECO:0007669"/>
    <property type="project" value="UniProtKB-KW"/>
</dbReference>
<feature type="coiled-coil region" evidence="1">
    <location>
        <begin position="272"/>
        <end position="299"/>
    </location>
</feature>
<dbReference type="AlphaFoldDB" id="A0A0F3QFA8"/>
<accession>A0A0F3QFA8</accession>
<keyword evidence="3" id="KW-1185">Reference proteome</keyword>
<keyword evidence="1" id="KW-0175">Coiled coil</keyword>
<protein>
    <submittedName>
        <fullName evidence="2">Putative dNA-directed RNA polymerase subunit beta</fullName>
    </submittedName>
</protein>
<keyword evidence="2" id="KW-0804">Transcription</keyword>
<evidence type="ECO:0000313" key="2">
    <source>
        <dbReference type="EMBL" id="KJV90099.1"/>
    </source>
</evidence>
<name>A0A0F3QFA8_RICBE</name>
<organism evidence="2 3">
    <name type="scientific">Rickettsia bellii str. RML An4</name>
    <dbReference type="NCBI Taxonomy" id="1359193"/>
    <lineage>
        <taxon>Bacteria</taxon>
        <taxon>Pseudomonadati</taxon>
        <taxon>Pseudomonadota</taxon>
        <taxon>Alphaproteobacteria</taxon>
        <taxon>Rickettsiales</taxon>
        <taxon>Rickettsiaceae</taxon>
        <taxon>Rickettsieae</taxon>
        <taxon>Rickettsia</taxon>
        <taxon>belli group</taxon>
    </lineage>
</organism>
<sequence>MLSLEAKTFLHIENRYKEIKEFHDIYDLTPHPTRYNILKYTLKFISLPFIIAIQAIKFVTLGTVSFTCLNIGNTLLKKINKSIEKKIEEGSCKGTDDNIPKIVEYVLKKYEEKSELIEQPKFSLLQNFIIKVKEYVPFASKFINFWDNGGVKHSEEMVEKQELVEIIYKKIVSAMYMAGKNGQTMETEDIKKLFPEVDFKEFEEKVELVNTETVKIEDNNSVSLLCSQPPITVESEEVKVTTGSDDIIEIPAEPAIAIPNNTINPLVNLMMLKAVYDEINRVQQEIAEFYQEQVAIENDIEIQNALSDEFCQEQWAIEKSMKIENAPIPYYIEPHQYYGYDNALLGNNYIPQAIACC</sequence>
<dbReference type="Proteomes" id="UP000033661">
    <property type="component" value="Unassembled WGS sequence"/>
</dbReference>
<evidence type="ECO:0000313" key="3">
    <source>
        <dbReference type="Proteomes" id="UP000033661"/>
    </source>
</evidence>
<gene>
    <name evidence="2" type="ORF">RBEAN4_1101</name>
</gene>
<dbReference type="EMBL" id="LAOI01000001">
    <property type="protein sequence ID" value="KJV90099.1"/>
    <property type="molecule type" value="Genomic_DNA"/>
</dbReference>
<comment type="caution">
    <text evidence="2">The sequence shown here is derived from an EMBL/GenBank/DDBJ whole genome shotgun (WGS) entry which is preliminary data.</text>
</comment>
<keyword evidence="2" id="KW-0240">DNA-directed RNA polymerase</keyword>
<reference evidence="2 3" key="1">
    <citation type="submission" date="2015-02" db="EMBL/GenBank/DDBJ databases">
        <title>Genome Sequencing of Rickettsiales.</title>
        <authorList>
            <person name="Daugherty S.C."/>
            <person name="Su Q."/>
            <person name="Abolude K."/>
            <person name="Beier-Sexton M."/>
            <person name="Carlyon J.A."/>
            <person name="Carter R."/>
            <person name="Day N.P."/>
            <person name="Dumler S.J."/>
            <person name="Dyachenko V."/>
            <person name="Godinez A."/>
            <person name="Kurtti T.J."/>
            <person name="Lichay M."/>
            <person name="Mullins K.E."/>
            <person name="Ott S."/>
            <person name="Pappas-Brown V."/>
            <person name="Paris D.H."/>
            <person name="Patel P."/>
            <person name="Richards A.L."/>
            <person name="Sadzewicz L."/>
            <person name="Sears K."/>
            <person name="Seidman D."/>
            <person name="Sengamalay N."/>
            <person name="Stenos J."/>
            <person name="Tallon L.J."/>
            <person name="Vincent G."/>
            <person name="Fraser C.M."/>
            <person name="Munderloh U."/>
            <person name="Dunning-Hotopp J.C."/>
        </authorList>
    </citation>
    <scope>NUCLEOTIDE SEQUENCE [LARGE SCALE GENOMIC DNA]</scope>
    <source>
        <strain evidence="2 3">RML An4</strain>
    </source>
</reference>
<dbReference type="RefSeq" id="WP_045799024.1">
    <property type="nucleotide sequence ID" value="NZ_LAOI01000001.1"/>
</dbReference>